<accession>A0A0S8FXK6</accession>
<protein>
    <submittedName>
        <fullName evidence="3">Acylpyruvase</fullName>
    </submittedName>
</protein>
<gene>
    <name evidence="3" type="ORF">AMJ83_00285</name>
</gene>
<dbReference type="PATRIC" id="fig|1703779.3.peg.131"/>
<dbReference type="Pfam" id="PF01557">
    <property type="entry name" value="FAA_hydrolase"/>
    <property type="match status" value="1"/>
</dbReference>
<dbReference type="GO" id="GO:0016853">
    <property type="term" value="F:isomerase activity"/>
    <property type="evidence" value="ECO:0007669"/>
    <property type="project" value="UniProtKB-ARBA"/>
</dbReference>
<dbReference type="Proteomes" id="UP000051373">
    <property type="component" value="Unassembled WGS sequence"/>
</dbReference>
<evidence type="ECO:0000313" key="3">
    <source>
        <dbReference type="EMBL" id="KPK64676.1"/>
    </source>
</evidence>
<dbReference type="Gene3D" id="3.90.850.10">
    <property type="entry name" value="Fumarylacetoacetase-like, C-terminal domain"/>
    <property type="match status" value="1"/>
</dbReference>
<dbReference type="PANTHER" id="PTHR11820">
    <property type="entry name" value="ACYLPYRUVASE"/>
    <property type="match status" value="1"/>
</dbReference>
<evidence type="ECO:0000259" key="2">
    <source>
        <dbReference type="Pfam" id="PF01557"/>
    </source>
</evidence>
<organism evidence="3 4">
    <name type="scientific">candidate division WOR_3 bacterium SM23_42</name>
    <dbReference type="NCBI Taxonomy" id="1703779"/>
    <lineage>
        <taxon>Bacteria</taxon>
        <taxon>Bacteria division WOR-3</taxon>
    </lineage>
</organism>
<sequence>MILLVGDRPFDLRPTKIVAVARNYKAHAEEMNVDLPKEPSLFLKPPSSLLANGGEVLLPQSSARIDHEVELAVVMKSRAKRITTEYVKENVLGYTILVDITARDIQAEAKKSGMPWTVAKGYDTFAPIGPRIVPVDEIDEKNLDIWLKINGVYKQRGNTNQMIFTVEEIVSHISHIMTLEPLDVIATGTPSGVGPMHDGDTIEAGIENIGTLRFKAARIH</sequence>
<reference evidence="3 4" key="1">
    <citation type="journal article" date="2015" name="Microbiome">
        <title>Genomic resolution of linkages in carbon, nitrogen, and sulfur cycling among widespread estuary sediment bacteria.</title>
        <authorList>
            <person name="Baker B.J."/>
            <person name="Lazar C.S."/>
            <person name="Teske A.P."/>
            <person name="Dick G.J."/>
        </authorList>
    </citation>
    <scope>NUCLEOTIDE SEQUENCE [LARGE SCALE GENOMIC DNA]</scope>
    <source>
        <strain evidence="3">SM23_42</strain>
    </source>
</reference>
<dbReference type="GO" id="GO:0046872">
    <property type="term" value="F:metal ion binding"/>
    <property type="evidence" value="ECO:0007669"/>
    <property type="project" value="UniProtKB-KW"/>
</dbReference>
<dbReference type="PANTHER" id="PTHR11820:SF7">
    <property type="entry name" value="ACYLPYRUVASE FAHD1, MITOCHONDRIAL"/>
    <property type="match status" value="1"/>
</dbReference>
<dbReference type="STRING" id="1703779.AMJ83_00285"/>
<dbReference type="GO" id="GO:0018773">
    <property type="term" value="F:acetylpyruvate hydrolase activity"/>
    <property type="evidence" value="ECO:0007669"/>
    <property type="project" value="TreeGrafter"/>
</dbReference>
<dbReference type="FunFam" id="3.90.850.10:FF:000002">
    <property type="entry name" value="2-hydroxyhepta-2,4-diene-1,7-dioate isomerase"/>
    <property type="match status" value="1"/>
</dbReference>
<evidence type="ECO:0000313" key="4">
    <source>
        <dbReference type="Proteomes" id="UP000051373"/>
    </source>
</evidence>
<name>A0A0S8FXK6_UNCW3</name>
<dbReference type="InterPro" id="IPR011234">
    <property type="entry name" value="Fumarylacetoacetase-like_C"/>
</dbReference>
<evidence type="ECO:0000256" key="1">
    <source>
        <dbReference type="ARBA" id="ARBA00022723"/>
    </source>
</evidence>
<dbReference type="EMBL" id="LJUJ01000001">
    <property type="protein sequence ID" value="KPK64676.1"/>
    <property type="molecule type" value="Genomic_DNA"/>
</dbReference>
<dbReference type="SUPFAM" id="SSF56529">
    <property type="entry name" value="FAH"/>
    <property type="match status" value="1"/>
</dbReference>
<dbReference type="GO" id="GO:0019752">
    <property type="term" value="P:carboxylic acid metabolic process"/>
    <property type="evidence" value="ECO:0007669"/>
    <property type="project" value="UniProtKB-ARBA"/>
</dbReference>
<feature type="domain" description="Fumarylacetoacetase-like C-terminal" evidence="2">
    <location>
        <begin position="16"/>
        <end position="214"/>
    </location>
</feature>
<dbReference type="InterPro" id="IPR036663">
    <property type="entry name" value="Fumarylacetoacetase_C_sf"/>
</dbReference>
<keyword evidence="1" id="KW-0479">Metal-binding</keyword>
<proteinExistence type="predicted"/>
<dbReference type="AlphaFoldDB" id="A0A0S8FXK6"/>
<comment type="caution">
    <text evidence="3">The sequence shown here is derived from an EMBL/GenBank/DDBJ whole genome shotgun (WGS) entry which is preliminary data.</text>
</comment>